<evidence type="ECO:0000313" key="9">
    <source>
        <dbReference type="EMBL" id="MDR6334902.1"/>
    </source>
</evidence>
<evidence type="ECO:0000313" key="8">
    <source>
        <dbReference type="EMBL" id="GLI23877.1"/>
    </source>
</evidence>
<dbReference type="RefSeq" id="WP_281808702.1">
    <property type="nucleotide sequence ID" value="NZ_BSDO01000005.1"/>
</dbReference>
<keyword evidence="11" id="KW-1185">Reference proteome</keyword>
<feature type="binding site" evidence="6">
    <location>
        <begin position="269"/>
        <end position="276"/>
    </location>
    <ligand>
        <name>FAD</name>
        <dbReference type="ChEBI" id="CHEBI:57692"/>
    </ligand>
</feature>
<organism evidence="8 10">
    <name type="scientific">Xanthobacter flavus</name>
    <dbReference type="NCBI Taxonomy" id="281"/>
    <lineage>
        <taxon>Bacteria</taxon>
        <taxon>Pseudomonadati</taxon>
        <taxon>Pseudomonadota</taxon>
        <taxon>Alphaproteobacteria</taxon>
        <taxon>Hyphomicrobiales</taxon>
        <taxon>Xanthobacteraceae</taxon>
        <taxon>Xanthobacter</taxon>
    </lineage>
</organism>
<dbReference type="AlphaFoldDB" id="A0A9W6CPQ4"/>
<accession>A0A9W6CPQ4</accession>
<dbReference type="PROSITE" id="PS00696">
    <property type="entry name" value="ETF_ALPHA"/>
    <property type="match status" value="1"/>
</dbReference>
<dbReference type="Pfam" id="PF00766">
    <property type="entry name" value="ETF_alpha"/>
    <property type="match status" value="1"/>
</dbReference>
<comment type="caution">
    <text evidence="8">The sequence shown here is derived from an EMBL/GenBank/DDBJ whole genome shotgun (WGS) entry which is preliminary data.</text>
</comment>
<gene>
    <name evidence="9" type="ORF">GGQ86_003392</name>
    <name evidence="8" type="ORF">XFLAVUS301_35510</name>
</gene>
<dbReference type="InterPro" id="IPR014731">
    <property type="entry name" value="ETF_asu_C"/>
</dbReference>
<dbReference type="GO" id="GO:0033539">
    <property type="term" value="P:fatty acid beta-oxidation using acyl-CoA dehydrogenase"/>
    <property type="evidence" value="ECO:0007669"/>
    <property type="project" value="TreeGrafter"/>
</dbReference>
<dbReference type="InterPro" id="IPR014730">
    <property type="entry name" value="ETF_a/b_N"/>
</dbReference>
<dbReference type="Proteomes" id="UP001245370">
    <property type="component" value="Unassembled WGS sequence"/>
</dbReference>
<dbReference type="GO" id="GO:0050660">
    <property type="term" value="F:flavin adenine dinucleotide binding"/>
    <property type="evidence" value="ECO:0007669"/>
    <property type="project" value="InterPro"/>
</dbReference>
<evidence type="ECO:0000256" key="3">
    <source>
        <dbReference type="ARBA" id="ARBA00022630"/>
    </source>
</evidence>
<dbReference type="Proteomes" id="UP001144397">
    <property type="component" value="Unassembled WGS sequence"/>
</dbReference>
<evidence type="ECO:0000256" key="4">
    <source>
        <dbReference type="ARBA" id="ARBA00022827"/>
    </source>
</evidence>
<evidence type="ECO:0000256" key="1">
    <source>
        <dbReference type="ARBA" id="ARBA00005817"/>
    </source>
</evidence>
<feature type="binding site" evidence="6">
    <location>
        <position position="290"/>
    </location>
    <ligand>
        <name>FAD</name>
        <dbReference type="ChEBI" id="CHEBI:57692"/>
    </ligand>
</feature>
<dbReference type="InterPro" id="IPR018206">
    <property type="entry name" value="ETF_asu_C_CS"/>
</dbReference>
<dbReference type="Pfam" id="PF01012">
    <property type="entry name" value="ETF"/>
    <property type="match status" value="1"/>
</dbReference>
<protein>
    <submittedName>
        <fullName evidence="9">Electron transfer flavoprotein alpha subunit</fullName>
    </submittedName>
    <submittedName>
        <fullName evidence="8">Electron transfer flavoprotein subunit alpha</fullName>
    </submittedName>
</protein>
<dbReference type="SUPFAM" id="SSF52402">
    <property type="entry name" value="Adenine nucleotide alpha hydrolases-like"/>
    <property type="match status" value="1"/>
</dbReference>
<feature type="binding site" evidence="6">
    <location>
        <begin position="251"/>
        <end position="255"/>
    </location>
    <ligand>
        <name>FAD</name>
        <dbReference type="ChEBI" id="CHEBI:57692"/>
    </ligand>
</feature>
<keyword evidence="4 6" id="KW-0274">FAD</keyword>
<keyword evidence="5" id="KW-0249">Electron transport</keyword>
<dbReference type="PIRSF" id="PIRSF000089">
    <property type="entry name" value="Electra_flavoP_a"/>
    <property type="match status" value="1"/>
</dbReference>
<evidence type="ECO:0000313" key="10">
    <source>
        <dbReference type="Proteomes" id="UP001144397"/>
    </source>
</evidence>
<name>A0A9W6CPQ4_XANFL</name>
<dbReference type="PANTHER" id="PTHR43153:SF1">
    <property type="entry name" value="ELECTRON TRANSFER FLAVOPROTEIN SUBUNIT ALPHA, MITOCHONDRIAL"/>
    <property type="match status" value="1"/>
</dbReference>
<dbReference type="InterPro" id="IPR001308">
    <property type="entry name" value="ETF_a/FixB"/>
</dbReference>
<dbReference type="GeneID" id="95764332"/>
<dbReference type="PANTHER" id="PTHR43153">
    <property type="entry name" value="ELECTRON TRANSFER FLAVOPROTEIN ALPHA"/>
    <property type="match status" value="1"/>
</dbReference>
<evidence type="ECO:0000256" key="2">
    <source>
        <dbReference type="ARBA" id="ARBA00022448"/>
    </source>
</evidence>
<dbReference type="SUPFAM" id="SSF52467">
    <property type="entry name" value="DHS-like NAD/FAD-binding domain"/>
    <property type="match status" value="1"/>
</dbReference>
<feature type="binding site" evidence="6">
    <location>
        <position position="212"/>
    </location>
    <ligand>
        <name>FAD</name>
        <dbReference type="ChEBI" id="CHEBI:57692"/>
    </ligand>
</feature>
<dbReference type="SMART" id="SM00893">
    <property type="entry name" value="ETF"/>
    <property type="match status" value="1"/>
</dbReference>
<comment type="cofactor">
    <cofactor evidence="6">
        <name>FAD</name>
        <dbReference type="ChEBI" id="CHEBI:57692"/>
    </cofactor>
    <text evidence="6">Binds 1 FAD per dimer.</text>
</comment>
<comment type="similarity">
    <text evidence="1">Belongs to the ETF alpha-subunit/FixB family.</text>
</comment>
<sequence length="323" mass="33325">MSGILILAEHRRGTLRDATLEAIGAAGTLTAALGGPVTVLVIAADPAPLAKAVSVGAVDEVITVARPDAATYEPHVYEAVLRSVIAARSPALVLMPHGVDSFSLAPAVAIGEGLGFATDVFGVAVEEGQVVATRAGYNEKVFVEIDFPGRAGVLLTLRGGSFAPETAPASPAVSAIDAGDGKARSKHLDWRDPPATGGIDIPGSPFILSIGRGVGDEANVAQFLELADGLGATLGCSRPIADNGWLPKARQVGQSGQLAAKCNLYIAMGISGSVQHQWGMKHVENIVAINKDPEASIFTIARYGIVGDMLEIAEELRKQKGIQ</sequence>
<reference evidence="8" key="1">
    <citation type="submission" date="2022-12" db="EMBL/GenBank/DDBJ databases">
        <title>Reference genome sequencing for broad-spectrum identification of bacterial and archaeal isolates by mass spectrometry.</title>
        <authorList>
            <person name="Sekiguchi Y."/>
            <person name="Tourlousse D.M."/>
        </authorList>
    </citation>
    <scope>NUCLEOTIDE SEQUENCE</scope>
    <source>
        <strain evidence="8">301</strain>
    </source>
</reference>
<keyword evidence="2" id="KW-0813">Transport</keyword>
<evidence type="ECO:0000259" key="7">
    <source>
        <dbReference type="SMART" id="SM00893"/>
    </source>
</evidence>
<dbReference type="Gene3D" id="3.40.50.1220">
    <property type="entry name" value="TPP-binding domain"/>
    <property type="match status" value="1"/>
</dbReference>
<proteinExistence type="inferred from homology"/>
<dbReference type="EMBL" id="BSDO01000005">
    <property type="protein sequence ID" value="GLI23877.1"/>
    <property type="molecule type" value="Genomic_DNA"/>
</dbReference>
<evidence type="ECO:0000256" key="5">
    <source>
        <dbReference type="ARBA" id="ARBA00022982"/>
    </source>
</evidence>
<dbReference type="InterPro" id="IPR014729">
    <property type="entry name" value="Rossmann-like_a/b/a_fold"/>
</dbReference>
<feature type="binding site" evidence="6">
    <location>
        <begin position="237"/>
        <end position="238"/>
    </location>
    <ligand>
        <name>FAD</name>
        <dbReference type="ChEBI" id="CHEBI:57692"/>
    </ligand>
</feature>
<keyword evidence="3" id="KW-0285">Flavoprotein</keyword>
<dbReference type="InterPro" id="IPR029035">
    <property type="entry name" value="DHS-like_NAD/FAD-binding_dom"/>
</dbReference>
<dbReference type="GO" id="GO:0009055">
    <property type="term" value="F:electron transfer activity"/>
    <property type="evidence" value="ECO:0007669"/>
    <property type="project" value="InterPro"/>
</dbReference>
<dbReference type="EMBL" id="JAVDPY010000006">
    <property type="protein sequence ID" value="MDR6334902.1"/>
    <property type="molecule type" value="Genomic_DNA"/>
</dbReference>
<feature type="domain" description="Electron transfer flavoprotein alpha/beta-subunit N-terminal" evidence="7">
    <location>
        <begin position="4"/>
        <end position="187"/>
    </location>
</feature>
<evidence type="ECO:0000256" key="6">
    <source>
        <dbReference type="PIRSR" id="PIRSR000089-1"/>
    </source>
</evidence>
<evidence type="ECO:0000313" key="11">
    <source>
        <dbReference type="Proteomes" id="UP001245370"/>
    </source>
</evidence>
<reference evidence="9 11" key="2">
    <citation type="submission" date="2023-07" db="EMBL/GenBank/DDBJ databases">
        <title>Genomic Encyclopedia of Type Strains, Phase IV (KMG-IV): sequencing the most valuable type-strain genomes for metagenomic binning, comparative biology and taxonomic classification.</title>
        <authorList>
            <person name="Goeker M."/>
        </authorList>
    </citation>
    <scope>NUCLEOTIDE SEQUENCE [LARGE SCALE GENOMIC DNA]</scope>
    <source>
        <strain evidence="9 11">DSM 338</strain>
    </source>
</reference>
<dbReference type="Gene3D" id="3.40.50.620">
    <property type="entry name" value="HUPs"/>
    <property type="match status" value="1"/>
</dbReference>